<name>A0ABQ6Z5Y6_9GAMM</name>
<keyword evidence="2" id="KW-0732">Signal</keyword>
<dbReference type="InterPro" id="IPR006175">
    <property type="entry name" value="YjgF/YER057c/UK114"/>
</dbReference>
<comment type="similarity">
    <text evidence="1">Belongs to the RutC family.</text>
</comment>
<dbReference type="PANTHER" id="PTHR11803">
    <property type="entry name" value="2-IMINOBUTANOATE/2-IMINOPROPANOATE DEAMINASE RIDA"/>
    <property type="match status" value="1"/>
</dbReference>
<reference evidence="3 4" key="1">
    <citation type="submission" date="2017-10" db="EMBL/GenBank/DDBJ databases">
        <title>Whole genome sequencing of members of genus Pseudoxanthomonas.</title>
        <authorList>
            <person name="Kumar S."/>
            <person name="Bansal K."/>
            <person name="Kaur A."/>
            <person name="Patil P."/>
            <person name="Sharma S."/>
            <person name="Patil P.B."/>
        </authorList>
    </citation>
    <scope>NUCLEOTIDE SEQUENCE [LARGE SCALE GENOMIC DNA]</scope>
    <source>
        <strain evidence="3 4">DSM 17801</strain>
    </source>
</reference>
<dbReference type="SUPFAM" id="SSF55298">
    <property type="entry name" value="YjgF-like"/>
    <property type="match status" value="1"/>
</dbReference>
<evidence type="ECO:0000313" key="4">
    <source>
        <dbReference type="Proteomes" id="UP000788419"/>
    </source>
</evidence>
<dbReference type="RefSeq" id="WP_162410939.1">
    <property type="nucleotide sequence ID" value="NZ_PDWN01000012.1"/>
</dbReference>
<comment type="caution">
    <text evidence="3">The sequence shown here is derived from an EMBL/GenBank/DDBJ whole genome shotgun (WGS) entry which is preliminary data.</text>
</comment>
<sequence>MRFLAFLLGMLALAPVAPAADAEPHARVEFLNSGKVMPASLPFSEAVRVDDSLYLSGQIGIEPGTMKLVPGGLEAETRQTLDNIRTTLEAHGFAMGDLVKCTVMLADMSGWNSFNAIYRGYFSGGRYPARSALGTSGLALGAQVELECMAVAGAGGPR</sequence>
<feature type="signal peptide" evidence="2">
    <location>
        <begin position="1"/>
        <end position="19"/>
    </location>
</feature>
<evidence type="ECO:0000256" key="1">
    <source>
        <dbReference type="ARBA" id="ARBA00010552"/>
    </source>
</evidence>
<keyword evidence="4" id="KW-1185">Reference proteome</keyword>
<dbReference type="Gene3D" id="3.30.1330.40">
    <property type="entry name" value="RutC-like"/>
    <property type="match status" value="1"/>
</dbReference>
<dbReference type="InterPro" id="IPR035959">
    <property type="entry name" value="RutC-like_sf"/>
</dbReference>
<protein>
    <submittedName>
        <fullName evidence="3">Reactive intermediate/imine deaminase</fullName>
    </submittedName>
</protein>
<feature type="chain" id="PRO_5045598468" evidence="2">
    <location>
        <begin position="20"/>
        <end position="158"/>
    </location>
</feature>
<evidence type="ECO:0000256" key="2">
    <source>
        <dbReference type="SAM" id="SignalP"/>
    </source>
</evidence>
<accession>A0ABQ6Z5Y6</accession>
<organism evidence="3 4">
    <name type="scientific">Pseudoxanthomonas daejeonensis</name>
    <dbReference type="NCBI Taxonomy" id="266062"/>
    <lineage>
        <taxon>Bacteria</taxon>
        <taxon>Pseudomonadati</taxon>
        <taxon>Pseudomonadota</taxon>
        <taxon>Gammaproteobacteria</taxon>
        <taxon>Lysobacterales</taxon>
        <taxon>Lysobacteraceae</taxon>
        <taxon>Pseudoxanthomonas</taxon>
    </lineage>
</organism>
<dbReference type="PANTHER" id="PTHR11803:SF58">
    <property type="entry name" value="PROTEIN HMF1-RELATED"/>
    <property type="match status" value="1"/>
</dbReference>
<evidence type="ECO:0000313" key="3">
    <source>
        <dbReference type="EMBL" id="KAF1693271.1"/>
    </source>
</evidence>
<dbReference type="CDD" id="cd00448">
    <property type="entry name" value="YjgF_YER057c_UK114_family"/>
    <property type="match status" value="1"/>
</dbReference>
<proteinExistence type="inferred from homology"/>
<dbReference type="Pfam" id="PF01042">
    <property type="entry name" value="Ribonuc_L-PSP"/>
    <property type="match status" value="1"/>
</dbReference>
<gene>
    <name evidence="3" type="ORF">CSC65_12570</name>
</gene>
<dbReference type="EMBL" id="PDWN01000012">
    <property type="protein sequence ID" value="KAF1693271.1"/>
    <property type="molecule type" value="Genomic_DNA"/>
</dbReference>
<dbReference type="Proteomes" id="UP000788419">
    <property type="component" value="Unassembled WGS sequence"/>
</dbReference>